<evidence type="ECO:0000313" key="11">
    <source>
        <dbReference type="Proteomes" id="UP000078534"/>
    </source>
</evidence>
<feature type="transmembrane region" description="Helical" evidence="8">
    <location>
        <begin position="92"/>
        <end position="125"/>
    </location>
</feature>
<accession>A0A179ST29</accession>
<keyword evidence="6 8" id="KW-1133">Transmembrane helix</keyword>
<evidence type="ECO:0000256" key="5">
    <source>
        <dbReference type="ARBA" id="ARBA00022692"/>
    </source>
</evidence>
<dbReference type="PANTHER" id="PTHR43568">
    <property type="entry name" value="P PROTEIN"/>
    <property type="match status" value="1"/>
</dbReference>
<evidence type="ECO:0000256" key="4">
    <source>
        <dbReference type="ARBA" id="ARBA00022475"/>
    </source>
</evidence>
<comment type="subcellular location">
    <subcellularLocation>
        <location evidence="1">Cell membrane</location>
        <topology evidence="1">Multi-pass membrane protein</topology>
    </subcellularLocation>
</comment>
<evidence type="ECO:0000259" key="9">
    <source>
        <dbReference type="Pfam" id="PF03600"/>
    </source>
</evidence>
<feature type="transmembrane region" description="Helical" evidence="8">
    <location>
        <begin position="401"/>
        <end position="422"/>
    </location>
</feature>
<dbReference type="GO" id="GO:0005886">
    <property type="term" value="C:plasma membrane"/>
    <property type="evidence" value="ECO:0007669"/>
    <property type="project" value="UniProtKB-SubCell"/>
</dbReference>
<evidence type="ECO:0000256" key="6">
    <source>
        <dbReference type="ARBA" id="ARBA00022989"/>
    </source>
</evidence>
<feature type="transmembrane region" description="Helical" evidence="8">
    <location>
        <begin position="132"/>
        <end position="152"/>
    </location>
</feature>
<feature type="transmembrane region" description="Helical" evidence="8">
    <location>
        <begin position="321"/>
        <end position="347"/>
    </location>
</feature>
<evidence type="ECO:0000256" key="1">
    <source>
        <dbReference type="ARBA" id="ARBA00004651"/>
    </source>
</evidence>
<dbReference type="InterPro" id="IPR000802">
    <property type="entry name" value="Arsenical_pump_ArsB"/>
</dbReference>
<dbReference type="GO" id="GO:0015105">
    <property type="term" value="F:arsenite transmembrane transporter activity"/>
    <property type="evidence" value="ECO:0007669"/>
    <property type="project" value="InterPro"/>
</dbReference>
<reference evidence="11" key="1">
    <citation type="submission" date="2016-04" db="EMBL/GenBank/DDBJ databases">
        <authorList>
            <person name="Lyu Z."/>
            <person name="Lyu W."/>
        </authorList>
    </citation>
    <scope>NUCLEOTIDE SEQUENCE [LARGE SCALE GENOMIC DNA]</scope>
    <source>
        <strain evidence="11">C44</strain>
    </source>
</reference>
<organism evidence="10 11">
    <name type="scientific">Metabacillus litoralis</name>
    <dbReference type="NCBI Taxonomy" id="152268"/>
    <lineage>
        <taxon>Bacteria</taxon>
        <taxon>Bacillati</taxon>
        <taxon>Bacillota</taxon>
        <taxon>Bacilli</taxon>
        <taxon>Bacillales</taxon>
        <taxon>Bacillaceae</taxon>
        <taxon>Metabacillus</taxon>
    </lineage>
</organism>
<evidence type="ECO:0000256" key="7">
    <source>
        <dbReference type="ARBA" id="ARBA00023136"/>
    </source>
</evidence>
<comment type="caution">
    <text evidence="10">The sequence shown here is derived from an EMBL/GenBank/DDBJ whole genome shotgun (WGS) entry which is preliminary data.</text>
</comment>
<gene>
    <name evidence="10" type="ORF">A6K24_05445</name>
</gene>
<feature type="transmembrane region" description="Helical" evidence="8">
    <location>
        <begin position="56"/>
        <end position="80"/>
    </location>
</feature>
<name>A0A179ST29_9BACI</name>
<dbReference type="Proteomes" id="UP000078534">
    <property type="component" value="Unassembled WGS sequence"/>
</dbReference>
<feature type="transmembrane region" description="Helical" evidence="8">
    <location>
        <begin position="281"/>
        <end position="300"/>
    </location>
</feature>
<evidence type="ECO:0000256" key="2">
    <source>
        <dbReference type="ARBA" id="ARBA00009843"/>
    </source>
</evidence>
<dbReference type="EMBL" id="LWSG01000023">
    <property type="protein sequence ID" value="OAS84956.1"/>
    <property type="molecule type" value="Genomic_DNA"/>
</dbReference>
<dbReference type="AlphaFoldDB" id="A0A179ST29"/>
<evidence type="ECO:0000256" key="8">
    <source>
        <dbReference type="SAM" id="Phobius"/>
    </source>
</evidence>
<feature type="transmembrane region" description="Helical" evidence="8">
    <location>
        <begin position="172"/>
        <end position="196"/>
    </location>
</feature>
<dbReference type="PRINTS" id="PR00758">
    <property type="entry name" value="ARSENICPUMP"/>
</dbReference>
<feature type="transmembrane region" description="Helical" evidence="8">
    <location>
        <begin position="28"/>
        <end position="44"/>
    </location>
</feature>
<dbReference type="Pfam" id="PF03600">
    <property type="entry name" value="CitMHS"/>
    <property type="match status" value="1"/>
</dbReference>
<feature type="transmembrane region" description="Helical" evidence="8">
    <location>
        <begin position="359"/>
        <end position="389"/>
    </location>
</feature>
<keyword evidence="11" id="KW-1185">Reference proteome</keyword>
<dbReference type="OrthoDB" id="9765532at2"/>
<dbReference type="PANTHER" id="PTHR43568:SF1">
    <property type="entry name" value="P PROTEIN"/>
    <property type="match status" value="1"/>
</dbReference>
<keyword evidence="3" id="KW-0813">Transport</keyword>
<feature type="domain" description="Citrate transporter-like" evidence="9">
    <location>
        <begin position="14"/>
        <end position="367"/>
    </location>
</feature>
<keyword evidence="7 8" id="KW-0472">Membrane</keyword>
<sequence length="430" mass="46779">MLTILTVIIFLLTYIVIMTEKIDRALAAGIGGVAMLIVGIYDVNKAFVTYIDWNTIALLFAMMIIVIITSQTGVFEYVAIMMAKVVGGRPIPLLIVISTLTAIGSAFLANVTMVLLLVPIILTIVRMLNIPAIPYLISIIIASNIGGTATLIGDPPNIMIGQAVEHLSFNAFLIHLSPIVLIIYAVVLLYLIIIYWPKLQVDHIDRKKLASVKASNYLKLTAALPKSIIVLALTIAGFILNPILHIDLTSISLAGALLLLLLTHDENNPEGILKQVEWGTLFFFIGLFMLIGGLEEVGIIDELARGVVLYTEGDLPKTSMLILWMTGILSGFVDNIPFVAAMIPVILEFKDYGMTNLDPLWWSLALGACLGGNGTLLGASSNLVVAGLAAKEKEHIRFSEFLKVGFPIVLISLIISSIYVYLRYLLNFTG</sequence>
<keyword evidence="4" id="KW-1003">Cell membrane</keyword>
<dbReference type="InterPro" id="IPR004680">
    <property type="entry name" value="Cit_transptr-like_dom"/>
</dbReference>
<feature type="transmembrane region" description="Helical" evidence="8">
    <location>
        <begin position="228"/>
        <end position="261"/>
    </location>
</feature>
<dbReference type="InterPro" id="IPR051475">
    <property type="entry name" value="Diverse_Ion_Transporter"/>
</dbReference>
<dbReference type="STRING" id="152268.A6K24_05445"/>
<proteinExistence type="inferred from homology"/>
<evidence type="ECO:0000313" key="10">
    <source>
        <dbReference type="EMBL" id="OAS84956.1"/>
    </source>
</evidence>
<protein>
    <recommendedName>
        <fullName evidence="9">Citrate transporter-like domain-containing protein</fullName>
    </recommendedName>
</protein>
<keyword evidence="5 8" id="KW-0812">Transmembrane</keyword>
<comment type="similarity">
    <text evidence="2">Belongs to the CitM (TC 2.A.11) transporter family.</text>
</comment>
<dbReference type="CDD" id="cd01116">
    <property type="entry name" value="P_permease"/>
    <property type="match status" value="1"/>
</dbReference>
<evidence type="ECO:0000256" key="3">
    <source>
        <dbReference type="ARBA" id="ARBA00022448"/>
    </source>
</evidence>